<keyword evidence="2" id="KW-0472">Membrane</keyword>
<reference evidence="3" key="1">
    <citation type="journal article" date="2021" name="PeerJ">
        <title>Extensive microbial diversity within the chicken gut microbiome revealed by metagenomics and culture.</title>
        <authorList>
            <person name="Gilroy R."/>
            <person name="Ravi A."/>
            <person name="Getino M."/>
            <person name="Pursley I."/>
            <person name="Horton D.L."/>
            <person name="Alikhan N.F."/>
            <person name="Baker D."/>
            <person name="Gharbi K."/>
            <person name="Hall N."/>
            <person name="Watson M."/>
            <person name="Adriaenssens E.M."/>
            <person name="Foster-Nyarko E."/>
            <person name="Jarju S."/>
            <person name="Secka A."/>
            <person name="Antonio M."/>
            <person name="Oren A."/>
            <person name="Chaudhuri R.R."/>
            <person name="La Ragione R."/>
            <person name="Hildebrand F."/>
            <person name="Pallen M.J."/>
        </authorList>
    </citation>
    <scope>NUCLEOTIDE SEQUENCE</scope>
    <source>
        <strain evidence="3">CHK32-1732</strain>
    </source>
</reference>
<comment type="caution">
    <text evidence="3">The sequence shown here is derived from an EMBL/GenBank/DDBJ whole genome shotgun (WGS) entry which is preliminary data.</text>
</comment>
<protein>
    <submittedName>
        <fullName evidence="3">Uncharacterized protein</fullName>
    </submittedName>
</protein>
<reference evidence="3" key="2">
    <citation type="submission" date="2021-04" db="EMBL/GenBank/DDBJ databases">
        <authorList>
            <person name="Gilroy R."/>
        </authorList>
    </citation>
    <scope>NUCLEOTIDE SEQUENCE</scope>
    <source>
        <strain evidence="3">CHK32-1732</strain>
    </source>
</reference>
<evidence type="ECO:0000256" key="1">
    <source>
        <dbReference type="SAM" id="MobiDB-lite"/>
    </source>
</evidence>
<feature type="transmembrane region" description="Helical" evidence="2">
    <location>
        <begin position="20"/>
        <end position="44"/>
    </location>
</feature>
<evidence type="ECO:0000313" key="4">
    <source>
        <dbReference type="Proteomes" id="UP000824190"/>
    </source>
</evidence>
<evidence type="ECO:0000313" key="3">
    <source>
        <dbReference type="EMBL" id="HIW92351.1"/>
    </source>
</evidence>
<dbReference type="EMBL" id="DXGC01000101">
    <property type="protein sequence ID" value="HIW92351.1"/>
    <property type="molecule type" value="Genomic_DNA"/>
</dbReference>
<evidence type="ECO:0000256" key="2">
    <source>
        <dbReference type="SAM" id="Phobius"/>
    </source>
</evidence>
<feature type="region of interest" description="Disordered" evidence="1">
    <location>
        <begin position="55"/>
        <end position="74"/>
    </location>
</feature>
<name>A0A9D1RTB6_9CORY</name>
<dbReference type="Proteomes" id="UP000824190">
    <property type="component" value="Unassembled WGS sequence"/>
</dbReference>
<sequence length="74" mass="7895">MTDGIEQWIVDLPVWLQVPLVLAVLVPVACGVAAVLTIVVGRIFPTSEEERRMFADAASADASGEVSSEEGEPR</sequence>
<keyword evidence="2" id="KW-0812">Transmembrane</keyword>
<keyword evidence="2" id="KW-1133">Transmembrane helix</keyword>
<proteinExistence type="predicted"/>
<organism evidence="3 4">
    <name type="scientific">Candidatus Corynebacterium avicola</name>
    <dbReference type="NCBI Taxonomy" id="2838527"/>
    <lineage>
        <taxon>Bacteria</taxon>
        <taxon>Bacillati</taxon>
        <taxon>Actinomycetota</taxon>
        <taxon>Actinomycetes</taxon>
        <taxon>Mycobacteriales</taxon>
        <taxon>Corynebacteriaceae</taxon>
        <taxon>Corynebacterium</taxon>
    </lineage>
</organism>
<dbReference type="AlphaFoldDB" id="A0A9D1RTB6"/>
<gene>
    <name evidence="3" type="ORF">H9870_11900</name>
</gene>
<accession>A0A9D1RTB6</accession>